<dbReference type="Proteomes" id="UP000185839">
    <property type="component" value="Unassembled WGS sequence"/>
</dbReference>
<accession>A0A1N7JC14</accession>
<dbReference type="EMBL" id="FTOI01000001">
    <property type="protein sequence ID" value="SIS46850.1"/>
    <property type="molecule type" value="Genomic_DNA"/>
</dbReference>
<dbReference type="STRING" id="713588.SAMN05421789_101398"/>
<organism evidence="1 2">
    <name type="scientific">Kaistella chaponensis</name>
    <dbReference type="NCBI Taxonomy" id="713588"/>
    <lineage>
        <taxon>Bacteria</taxon>
        <taxon>Pseudomonadati</taxon>
        <taxon>Bacteroidota</taxon>
        <taxon>Flavobacteriia</taxon>
        <taxon>Flavobacteriales</taxon>
        <taxon>Weeksellaceae</taxon>
        <taxon>Chryseobacterium group</taxon>
        <taxon>Kaistella</taxon>
    </lineage>
</organism>
<evidence type="ECO:0000313" key="1">
    <source>
        <dbReference type="EMBL" id="SIS46850.1"/>
    </source>
</evidence>
<proteinExistence type="predicted"/>
<gene>
    <name evidence="1" type="ORF">SAMN05421789_101398</name>
</gene>
<name>A0A1N7JC14_9FLAO</name>
<keyword evidence="2" id="KW-1185">Reference proteome</keyword>
<evidence type="ECO:0000313" key="2">
    <source>
        <dbReference type="Proteomes" id="UP000185839"/>
    </source>
</evidence>
<evidence type="ECO:0008006" key="3">
    <source>
        <dbReference type="Google" id="ProtNLM"/>
    </source>
</evidence>
<reference evidence="2" key="1">
    <citation type="submission" date="2017-01" db="EMBL/GenBank/DDBJ databases">
        <authorList>
            <person name="Varghese N."/>
            <person name="Submissions S."/>
        </authorList>
    </citation>
    <scope>NUCLEOTIDE SEQUENCE [LARGE SCALE GENOMIC DNA]</scope>
    <source>
        <strain evidence="2">DSM 23145</strain>
    </source>
</reference>
<sequence length="139" mass="16752">MDQENRTKNQNDYLKVIEESIRKKERKNKFSTMGKLGGRPRKLNKKAHKYSISLNDKQNDFAKDICEKNQISLQEFLRRKIENEPLPNPERNKFLVQSISNFNRISNFFDSRIWEENERQEFKNLLKDTCEEILKSIKK</sequence>
<dbReference type="AlphaFoldDB" id="A0A1N7JC14"/>
<dbReference type="RefSeq" id="WP_076384811.1">
    <property type="nucleotide sequence ID" value="NZ_FTOI01000001.1"/>
</dbReference>
<dbReference type="OrthoDB" id="3034992at2"/>
<protein>
    <recommendedName>
        <fullName evidence="3">Special sigma factor</fullName>
    </recommendedName>
</protein>